<evidence type="ECO:0000313" key="2">
    <source>
        <dbReference type="Proteomes" id="UP001529235"/>
    </source>
</evidence>
<accession>A0ABD4Z9D1</accession>
<comment type="caution">
    <text evidence="1">The sequence shown here is derived from an EMBL/GenBank/DDBJ whole genome shotgun (WGS) entry which is preliminary data.</text>
</comment>
<reference evidence="1 2" key="1">
    <citation type="submission" date="2023-05" db="EMBL/GenBank/DDBJ databases">
        <title>A new hyperthermophilic archaea 'Ignisphaera cupida' sp. nov. and description of the family 'Ignisphaeraceae' fam. nov.</title>
        <authorList>
            <person name="Podosokorskaya O.A."/>
            <person name="Elcheninov A.G."/>
            <person name="Klukina A."/>
            <person name="Merkel A.Y."/>
        </authorList>
    </citation>
    <scope>NUCLEOTIDE SEQUENCE [LARGE SCALE GENOMIC DNA]</scope>
    <source>
        <strain evidence="1 2">4213-co</strain>
    </source>
</reference>
<gene>
    <name evidence="1" type="ORF">QPL79_08060</name>
</gene>
<dbReference type="EMBL" id="JASNVW010000006">
    <property type="protein sequence ID" value="MDK6029314.1"/>
    <property type="molecule type" value="Genomic_DNA"/>
</dbReference>
<name>A0ABD4Z9D1_9CREN</name>
<protein>
    <submittedName>
        <fullName evidence="1">Uncharacterized protein</fullName>
    </submittedName>
</protein>
<dbReference type="AlphaFoldDB" id="A0ABD4Z9D1"/>
<proteinExistence type="predicted"/>
<dbReference type="RefSeq" id="WP_285274301.1">
    <property type="nucleotide sequence ID" value="NZ_JASNVW010000006.1"/>
</dbReference>
<sequence length="169" mass="19411">MKVSYMLEYVQTLEKSYEDTLRRAVSSKIDKRYIQVISEMVSFISSIKTFLNKAMVLDKVLSELKAGRACFKWFYSEDRSYVSLTRIDPQIGISYNGTALSVSYLENSISFNERVIEIKLNEFRDSISINDIDDIIAKRSVIMKLIGEASTALLKYSDEFSICAKAIHR</sequence>
<dbReference type="Proteomes" id="UP001529235">
    <property type="component" value="Unassembled WGS sequence"/>
</dbReference>
<organism evidence="1 2">
    <name type="scientific">Ignisphaera cupida</name>
    <dbReference type="NCBI Taxonomy" id="3050454"/>
    <lineage>
        <taxon>Archaea</taxon>
        <taxon>Thermoproteota</taxon>
        <taxon>Thermoprotei</taxon>
        <taxon>Desulfurococcales</taxon>
        <taxon>Desulfurococcaceae</taxon>
        <taxon>Ignisphaera</taxon>
    </lineage>
</organism>
<keyword evidence="2" id="KW-1185">Reference proteome</keyword>
<evidence type="ECO:0000313" key="1">
    <source>
        <dbReference type="EMBL" id="MDK6029314.1"/>
    </source>
</evidence>